<dbReference type="AlphaFoldDB" id="A0A917UP95"/>
<name>A0A917UP95_9DEIO</name>
<reference evidence="2" key="1">
    <citation type="journal article" date="2014" name="Int. J. Syst. Evol. Microbiol.">
        <title>Complete genome sequence of Corynebacterium casei LMG S-19264T (=DSM 44701T), isolated from a smear-ripened cheese.</title>
        <authorList>
            <consortium name="US DOE Joint Genome Institute (JGI-PGF)"/>
            <person name="Walter F."/>
            <person name="Albersmeier A."/>
            <person name="Kalinowski J."/>
            <person name="Ruckert C."/>
        </authorList>
    </citation>
    <scope>NUCLEOTIDE SEQUENCE</scope>
    <source>
        <strain evidence="2">JCM 14371</strain>
    </source>
</reference>
<keyword evidence="1" id="KW-0732">Signal</keyword>
<evidence type="ECO:0000313" key="2">
    <source>
        <dbReference type="EMBL" id="GGJ72091.1"/>
    </source>
</evidence>
<dbReference type="Proteomes" id="UP000635726">
    <property type="component" value="Unassembled WGS sequence"/>
</dbReference>
<reference evidence="2" key="2">
    <citation type="submission" date="2020-09" db="EMBL/GenBank/DDBJ databases">
        <authorList>
            <person name="Sun Q."/>
            <person name="Ohkuma M."/>
        </authorList>
    </citation>
    <scope>NUCLEOTIDE SEQUENCE</scope>
    <source>
        <strain evidence="2">JCM 14371</strain>
    </source>
</reference>
<keyword evidence="3" id="KW-1185">Reference proteome</keyword>
<gene>
    <name evidence="2" type="ORF">GCM10008939_15580</name>
</gene>
<feature type="chain" id="PRO_5037563497" evidence="1">
    <location>
        <begin position="30"/>
        <end position="147"/>
    </location>
</feature>
<comment type="caution">
    <text evidence="2">The sequence shown here is derived from an EMBL/GenBank/DDBJ whole genome shotgun (WGS) entry which is preliminary data.</text>
</comment>
<feature type="signal peptide" evidence="1">
    <location>
        <begin position="1"/>
        <end position="29"/>
    </location>
</feature>
<sequence>MLGGMMPARLVRTALPLLTLAVLAPAAHASAVWAGADLNTTGYGVRAGVALLPVPFVGTLGVEGGAERAFNTDTTAFTAALTLRDLNLPLTRVDAFASVGAEFTDATRLYAEAGLRGPLLGPAGWRAHVRARQDGAFSGGLGVELRF</sequence>
<proteinExistence type="predicted"/>
<accession>A0A917UP95</accession>
<evidence type="ECO:0000256" key="1">
    <source>
        <dbReference type="SAM" id="SignalP"/>
    </source>
</evidence>
<evidence type="ECO:0000313" key="3">
    <source>
        <dbReference type="Proteomes" id="UP000635726"/>
    </source>
</evidence>
<organism evidence="2 3">
    <name type="scientific">Deinococcus aquiradiocola</name>
    <dbReference type="NCBI Taxonomy" id="393059"/>
    <lineage>
        <taxon>Bacteria</taxon>
        <taxon>Thermotogati</taxon>
        <taxon>Deinococcota</taxon>
        <taxon>Deinococci</taxon>
        <taxon>Deinococcales</taxon>
        <taxon>Deinococcaceae</taxon>
        <taxon>Deinococcus</taxon>
    </lineage>
</organism>
<dbReference type="EMBL" id="BMOE01000004">
    <property type="protein sequence ID" value="GGJ72091.1"/>
    <property type="molecule type" value="Genomic_DNA"/>
</dbReference>
<protein>
    <submittedName>
        <fullName evidence="2">Uncharacterized protein</fullName>
    </submittedName>
</protein>